<dbReference type="InterPro" id="IPR006680">
    <property type="entry name" value="Amidohydro-rel"/>
</dbReference>
<dbReference type="OrthoDB" id="9803027at2"/>
<name>A0A064CTD0_9MYCO</name>
<dbReference type="PANTHER" id="PTHR43668">
    <property type="entry name" value="ALLANTOINASE"/>
    <property type="match status" value="1"/>
</dbReference>
<dbReference type="InterPro" id="IPR017593">
    <property type="entry name" value="Allantoinase"/>
</dbReference>
<dbReference type="GO" id="GO:0005737">
    <property type="term" value="C:cytoplasm"/>
    <property type="evidence" value="ECO:0007669"/>
    <property type="project" value="TreeGrafter"/>
</dbReference>
<dbReference type="SUPFAM" id="SSF51338">
    <property type="entry name" value="Composite domain of metallo-dependent hydrolases"/>
    <property type="match status" value="1"/>
</dbReference>
<evidence type="ECO:0000256" key="3">
    <source>
        <dbReference type="ARBA" id="ARBA00010368"/>
    </source>
</evidence>
<evidence type="ECO:0000256" key="4">
    <source>
        <dbReference type="ARBA" id="ARBA00011881"/>
    </source>
</evidence>
<evidence type="ECO:0000256" key="2">
    <source>
        <dbReference type="ARBA" id="ARBA00004968"/>
    </source>
</evidence>
<reference evidence="10" key="1">
    <citation type="submission" date="2014-05" db="EMBL/GenBank/DDBJ databases">
        <title>Genome sequence of Mycobacterium aromaticivorans strain JS19b1T (= DSM 45407T).</title>
        <authorList>
            <person name="Kwak Y."/>
            <person name="Park G.-S."/>
            <person name="Li Q.X."/>
            <person name="Lee S.-E."/>
            <person name="Shin J.-H."/>
        </authorList>
    </citation>
    <scope>NUCLEOTIDE SEQUENCE [LARGE SCALE GENOMIC DNA]</scope>
    <source>
        <strain evidence="10">JS19b1</strain>
    </source>
</reference>
<dbReference type="GO" id="GO:0004038">
    <property type="term" value="F:allantoinase activity"/>
    <property type="evidence" value="ECO:0007669"/>
    <property type="project" value="UniProtKB-EC"/>
</dbReference>
<dbReference type="Pfam" id="PF01979">
    <property type="entry name" value="Amidohydro_1"/>
    <property type="match status" value="1"/>
</dbReference>
<accession>A0A064CTD0</accession>
<dbReference type="EC" id="3.5.2.5" evidence="5"/>
<dbReference type="STRING" id="1440774.Y900_024945"/>
<evidence type="ECO:0000259" key="9">
    <source>
        <dbReference type="Pfam" id="PF01979"/>
    </source>
</evidence>
<sequence>MTAPAVEHVIRAPRAVIDGEVRPAAIGLAGGMIRVVAELDSHLGGAAETVLGTDVVVLPGLVDTHVHIDDPGTDWEGFDSATAAALAGGISTVVDMPLDCDPVTTTVAALEVKRSAAHGVCHVDTGFWGGIVPDNLESFGELAGAGVLGFKCFLSESGNADFPPLDPDQLRAAMAVVAELDSVLLVHAESERVLSDYPAPAGRSYGDFLRSRPDAAERDAVRIVLDAVADTGARAHIVHVSSAEVLPMIAEAKAAGLLVTAETCPHYLTFAAEAIPDGATVFAACPPIRGGDNRDLLWAALADGTLDMVVSDHSPCAPRHKDLAGGDFGRAFGGISSLQIALPALWTQARRLGFEIRDVCRWMAQAPAELAGLTDRGVIAEGKRADFCVFDPDAAWVVRGAELRHRHPVTPYEGHSLTGAVRHMWRAGRVAGPDSRGDLLVAGLRESA</sequence>
<comment type="similarity">
    <text evidence="3">Belongs to the metallo-dependent hydrolases superfamily. Allantoinase family.</text>
</comment>
<dbReference type="Gene3D" id="3.20.20.140">
    <property type="entry name" value="Metal-dependent hydrolases"/>
    <property type="match status" value="1"/>
</dbReference>
<organism evidence="10 11">
    <name type="scientific">Mycolicibacterium aromaticivorans JS19b1 = JCM 16368</name>
    <dbReference type="NCBI Taxonomy" id="1440774"/>
    <lineage>
        <taxon>Bacteria</taxon>
        <taxon>Bacillati</taxon>
        <taxon>Actinomycetota</taxon>
        <taxon>Actinomycetes</taxon>
        <taxon>Mycobacteriales</taxon>
        <taxon>Mycobacteriaceae</taxon>
        <taxon>Mycolicibacterium</taxon>
    </lineage>
</organism>
<dbReference type="RefSeq" id="WP_036344930.1">
    <property type="nucleotide sequence ID" value="NZ_JALN02000001.1"/>
</dbReference>
<keyword evidence="11" id="KW-1185">Reference proteome</keyword>
<dbReference type="SUPFAM" id="SSF51556">
    <property type="entry name" value="Metallo-dependent hydrolases"/>
    <property type="match status" value="1"/>
</dbReference>
<dbReference type="eggNOG" id="COG0044">
    <property type="taxonomic scope" value="Bacteria"/>
</dbReference>
<protein>
    <recommendedName>
        <fullName evidence="5">allantoinase</fullName>
        <ecNumber evidence="5">3.5.2.5</ecNumber>
    </recommendedName>
</protein>
<evidence type="ECO:0000256" key="1">
    <source>
        <dbReference type="ARBA" id="ARBA00001947"/>
    </source>
</evidence>
<keyword evidence="6" id="KW-0479">Metal-binding</keyword>
<comment type="cofactor">
    <cofactor evidence="1">
        <name>Zn(2+)</name>
        <dbReference type="ChEBI" id="CHEBI:29105"/>
    </cofactor>
</comment>
<evidence type="ECO:0000256" key="8">
    <source>
        <dbReference type="ARBA" id="ARBA00022833"/>
    </source>
</evidence>
<keyword evidence="7" id="KW-0378">Hydrolase</keyword>
<evidence type="ECO:0000256" key="6">
    <source>
        <dbReference type="ARBA" id="ARBA00022723"/>
    </source>
</evidence>
<dbReference type="GO" id="GO:0008270">
    <property type="term" value="F:zinc ion binding"/>
    <property type="evidence" value="ECO:0007669"/>
    <property type="project" value="InterPro"/>
</dbReference>
<evidence type="ECO:0000256" key="5">
    <source>
        <dbReference type="ARBA" id="ARBA00012863"/>
    </source>
</evidence>
<dbReference type="InterPro" id="IPR011059">
    <property type="entry name" value="Metal-dep_hydrolase_composite"/>
</dbReference>
<dbReference type="NCBIfam" id="TIGR03178">
    <property type="entry name" value="allantoinase"/>
    <property type="match status" value="1"/>
</dbReference>
<comment type="subunit">
    <text evidence="4">Homotetramer.</text>
</comment>
<dbReference type="InterPro" id="IPR050138">
    <property type="entry name" value="DHOase/Allantoinase_Hydrolase"/>
</dbReference>
<evidence type="ECO:0000313" key="11">
    <source>
        <dbReference type="Proteomes" id="UP000022835"/>
    </source>
</evidence>
<dbReference type="PANTHER" id="PTHR43668:SF2">
    <property type="entry name" value="ALLANTOINASE"/>
    <property type="match status" value="1"/>
</dbReference>
<dbReference type="InterPro" id="IPR032466">
    <property type="entry name" value="Metal_Hydrolase"/>
</dbReference>
<dbReference type="GO" id="GO:0050897">
    <property type="term" value="F:cobalt ion binding"/>
    <property type="evidence" value="ECO:0007669"/>
    <property type="project" value="InterPro"/>
</dbReference>
<proteinExistence type="inferred from homology"/>
<comment type="caution">
    <text evidence="10">The sequence shown here is derived from an EMBL/GenBank/DDBJ whole genome shotgun (WGS) entry which is preliminary data.</text>
</comment>
<dbReference type="GO" id="GO:0000256">
    <property type="term" value="P:allantoin catabolic process"/>
    <property type="evidence" value="ECO:0007669"/>
    <property type="project" value="InterPro"/>
</dbReference>
<keyword evidence="8" id="KW-0862">Zinc</keyword>
<feature type="domain" description="Amidohydrolase-related" evidence="9">
    <location>
        <begin position="56"/>
        <end position="429"/>
    </location>
</feature>
<dbReference type="GO" id="GO:0006145">
    <property type="term" value="P:purine nucleobase catabolic process"/>
    <property type="evidence" value="ECO:0007669"/>
    <property type="project" value="TreeGrafter"/>
</dbReference>
<dbReference type="Proteomes" id="UP000022835">
    <property type="component" value="Unassembled WGS sequence"/>
</dbReference>
<dbReference type="AlphaFoldDB" id="A0A064CTD0"/>
<comment type="pathway">
    <text evidence="2">Nitrogen metabolism; (S)-allantoin degradation; allantoate from (S)-allantoin: step 1/1.</text>
</comment>
<gene>
    <name evidence="10" type="ORF">Y900_024945</name>
</gene>
<evidence type="ECO:0000313" key="10">
    <source>
        <dbReference type="EMBL" id="KDF02088.1"/>
    </source>
</evidence>
<evidence type="ECO:0000256" key="7">
    <source>
        <dbReference type="ARBA" id="ARBA00022801"/>
    </source>
</evidence>
<dbReference type="EMBL" id="JALN02000001">
    <property type="protein sequence ID" value="KDF02088.1"/>
    <property type="molecule type" value="Genomic_DNA"/>
</dbReference>